<evidence type="ECO:0000313" key="6">
    <source>
        <dbReference type="Proteomes" id="UP000633509"/>
    </source>
</evidence>
<sequence length="385" mass="39369">MAGTTYPVRVAAAVTLPVNADVEVTSDNDADFPGDPTAAYMMAGTRTGGFKHRVHLKFDTPNLTGSTVTDAKLSMNTIDAQSCGAALANGIQVARLTGAWDPGNVYWANKPAFTTEDASTNFKGVSMDCATWPDSMEWNVTGIAQDWAAGAADHGLVLKSPGEANVNNYRVFTSAENTDEFGSPPKLTLITSGPASVPTVSAPAISPAQTVNGATVTTSLTPQLAAIVADTAGGSLTGEFEVEHDPAAAGQGSGQIWTGASHAVTSGGQATVGVPAGKLADGWKIRWRARAANAAASTTSAWSDWQTATVDVPNPTVGAFQVTPSQMVDGGTVATSLTPALRATVTDPAAQPLRAEFEVEHDPPATGQGTGQIWTAALDNVASGT</sequence>
<comment type="caution">
    <text evidence="5">The sequence shown here is derived from an EMBL/GenBank/DDBJ whole genome shotgun (WGS) entry which is preliminary data.</text>
</comment>
<dbReference type="EMBL" id="JADBEK010000001">
    <property type="protein sequence ID" value="MBE1592344.1"/>
    <property type="molecule type" value="Genomic_DNA"/>
</dbReference>
<evidence type="ECO:0000313" key="5">
    <source>
        <dbReference type="EMBL" id="MBE1592344.1"/>
    </source>
</evidence>
<dbReference type="NCBIfam" id="NF033679">
    <property type="entry name" value="DNRLRE_dom"/>
    <property type="match status" value="1"/>
</dbReference>
<evidence type="ECO:0000256" key="2">
    <source>
        <dbReference type="ARBA" id="ARBA00022525"/>
    </source>
</evidence>
<proteinExistence type="predicted"/>
<reference evidence="5 6" key="1">
    <citation type="submission" date="2020-10" db="EMBL/GenBank/DDBJ databases">
        <title>Sequencing the genomes of 1000 actinobacteria strains.</title>
        <authorList>
            <person name="Klenk H.-P."/>
        </authorList>
    </citation>
    <scope>NUCLEOTIDE SEQUENCE [LARGE SCALE GENOMIC DNA]</scope>
    <source>
        <strain evidence="5 6">DSM 43173</strain>
    </source>
</reference>
<evidence type="ECO:0000259" key="4">
    <source>
        <dbReference type="Pfam" id="PF24517"/>
    </source>
</evidence>
<dbReference type="InterPro" id="IPR055372">
    <property type="entry name" value="CBM96"/>
</dbReference>
<gene>
    <name evidence="5" type="ORF">H4W80_010602</name>
</gene>
<dbReference type="RefSeq" id="WP_192791892.1">
    <property type="nucleotide sequence ID" value="NZ_JADBEK010000001.1"/>
</dbReference>
<accession>A0ABR9MHE9</accession>
<protein>
    <recommendedName>
        <fullName evidence="4">Carbohydrate-binding module family 96 domain-containing protein</fullName>
    </recommendedName>
</protein>
<dbReference type="Pfam" id="PF24517">
    <property type="entry name" value="CBM96"/>
    <property type="match status" value="1"/>
</dbReference>
<evidence type="ECO:0000256" key="1">
    <source>
        <dbReference type="ARBA" id="ARBA00004613"/>
    </source>
</evidence>
<name>A0ABR9MHE9_9ACTN</name>
<dbReference type="Proteomes" id="UP000633509">
    <property type="component" value="Unassembled WGS sequence"/>
</dbReference>
<keyword evidence="6" id="KW-1185">Reference proteome</keyword>
<keyword evidence="2" id="KW-0964">Secreted</keyword>
<evidence type="ECO:0000256" key="3">
    <source>
        <dbReference type="ARBA" id="ARBA00022729"/>
    </source>
</evidence>
<feature type="domain" description="Carbohydrate-binding module family 96" evidence="4">
    <location>
        <begin position="14"/>
        <end position="180"/>
    </location>
</feature>
<organism evidence="5 6">
    <name type="scientific">Nonomuraea angiospora</name>
    <dbReference type="NCBI Taxonomy" id="46172"/>
    <lineage>
        <taxon>Bacteria</taxon>
        <taxon>Bacillati</taxon>
        <taxon>Actinomycetota</taxon>
        <taxon>Actinomycetes</taxon>
        <taxon>Streptosporangiales</taxon>
        <taxon>Streptosporangiaceae</taxon>
        <taxon>Nonomuraea</taxon>
    </lineage>
</organism>
<keyword evidence="3" id="KW-0732">Signal</keyword>
<comment type="subcellular location">
    <subcellularLocation>
        <location evidence="1">Secreted</location>
    </subcellularLocation>
</comment>